<dbReference type="InterPro" id="IPR015864">
    <property type="entry name" value="FAD_synthase"/>
</dbReference>
<dbReference type="PIRSF" id="PIRSF004491">
    <property type="entry name" value="FAD_Synth"/>
    <property type="match status" value="1"/>
</dbReference>
<protein>
    <recommendedName>
        <fullName evidence="11">Riboflavin biosynthesis protein</fullName>
    </recommendedName>
    <domain>
        <recommendedName>
            <fullName evidence="11">Riboflavin kinase</fullName>
            <ecNumber evidence="11">2.7.1.26</ecNumber>
        </recommendedName>
        <alternativeName>
            <fullName evidence="11">Flavokinase</fullName>
        </alternativeName>
    </domain>
    <domain>
        <recommendedName>
            <fullName evidence="11">FMN adenylyltransferase</fullName>
            <ecNumber evidence="11">2.7.7.2</ecNumber>
        </recommendedName>
        <alternativeName>
            <fullName evidence="11">FAD pyrophosphorylase</fullName>
        </alternativeName>
        <alternativeName>
            <fullName evidence="11">FAD synthase</fullName>
        </alternativeName>
    </domain>
</protein>
<keyword evidence="9 11" id="KW-0067">ATP-binding</keyword>
<comment type="pathway">
    <text evidence="2 11">Cofactor biosynthesis; FMN biosynthesis; FMN from riboflavin (ATP route): step 1/1.</text>
</comment>
<dbReference type="InterPro" id="IPR014729">
    <property type="entry name" value="Rossmann-like_a/b/a_fold"/>
</dbReference>
<dbReference type="PANTHER" id="PTHR22749:SF6">
    <property type="entry name" value="RIBOFLAVIN KINASE"/>
    <property type="match status" value="1"/>
</dbReference>
<evidence type="ECO:0000256" key="7">
    <source>
        <dbReference type="ARBA" id="ARBA00022741"/>
    </source>
</evidence>
<dbReference type="InterPro" id="IPR002606">
    <property type="entry name" value="Riboflavin_kinase_bac"/>
</dbReference>
<keyword evidence="3 11" id="KW-0285">Flavoprotein</keyword>
<evidence type="ECO:0000256" key="9">
    <source>
        <dbReference type="ARBA" id="ARBA00022840"/>
    </source>
</evidence>
<comment type="pathway">
    <text evidence="1 11">Cofactor biosynthesis; FAD biosynthesis; FAD from FMN: step 1/1.</text>
</comment>
<dbReference type="CDD" id="cd02064">
    <property type="entry name" value="FAD_synthetase_N"/>
    <property type="match status" value="1"/>
</dbReference>
<evidence type="ECO:0000256" key="8">
    <source>
        <dbReference type="ARBA" id="ARBA00022827"/>
    </source>
</evidence>
<dbReference type="EC" id="2.7.7.2" evidence="11"/>
<dbReference type="Pfam" id="PF06574">
    <property type="entry name" value="FAD_syn"/>
    <property type="match status" value="1"/>
</dbReference>
<evidence type="ECO:0000256" key="11">
    <source>
        <dbReference type="PIRNR" id="PIRNR004491"/>
    </source>
</evidence>
<accession>A0ABT5W6A1</accession>
<evidence type="ECO:0000256" key="3">
    <source>
        <dbReference type="ARBA" id="ARBA00022630"/>
    </source>
</evidence>
<dbReference type="Proteomes" id="UP001213979">
    <property type="component" value="Unassembled WGS sequence"/>
</dbReference>
<organism evidence="13 14">
    <name type="scientific">Anoxybacteroides rupiense</name>
    <dbReference type="NCBI Taxonomy" id="311460"/>
    <lineage>
        <taxon>Bacteria</taxon>
        <taxon>Bacillati</taxon>
        <taxon>Bacillota</taxon>
        <taxon>Bacilli</taxon>
        <taxon>Bacillales</taxon>
        <taxon>Anoxybacillaceae</taxon>
        <taxon>Anoxybacteroides</taxon>
    </lineage>
</organism>
<evidence type="ECO:0000256" key="2">
    <source>
        <dbReference type="ARBA" id="ARBA00005201"/>
    </source>
</evidence>
<sequence>METVYIRHPISASVTAQMRPCVLALGFFDGVHLGHKEVLEAAKAAAKQKQLSFGVMTFYPHPKDIIQANEEPRKYLTPLPIKEERFREMGVEKLFVVRFTPEFARLRPKDFVVQYIVGLRCKHVVAGFDYHYGYKGKGTMATLKKEGDGKFQVTVIHPIKREQEKISSTAIRNLLSVGNVALIPSYLGDFYEIRGKVKKASIYYKNNQFLHILVDEEYMLPTPGIYKVYVEIDGQRYKGTCQQISSNGNQSFLLVQLTNCLINTYEKRVKVKWLQFSLRKAKEDHDIYQYMEGERRII</sequence>
<dbReference type="EC" id="2.7.1.26" evidence="11"/>
<reference evidence="13 14" key="1">
    <citation type="submission" date="2023-01" db="EMBL/GenBank/DDBJ databases">
        <title>Genome-based reclassification of Anoxybacillus geothermalis as a later heterotypic synonym of Anoxybacillus rupiensis.</title>
        <authorList>
            <person name="Inan Bektas K."/>
            <person name="Canakci S."/>
            <person name="Belduz A.A."/>
            <person name="Guler H.H."/>
        </authorList>
    </citation>
    <scope>NUCLEOTIDE SEQUENCE [LARGE SCALE GENOMIC DNA]</scope>
    <source>
        <strain evidence="13 14">DSM 17127</strain>
    </source>
</reference>
<dbReference type="PANTHER" id="PTHR22749">
    <property type="entry name" value="RIBOFLAVIN KINASE/FMN ADENYLYLTRANSFERASE"/>
    <property type="match status" value="1"/>
</dbReference>
<keyword evidence="4 11" id="KW-0288">FMN</keyword>
<comment type="catalytic activity">
    <reaction evidence="10 11">
        <text>FMN + ATP + H(+) = FAD + diphosphate</text>
        <dbReference type="Rhea" id="RHEA:17237"/>
        <dbReference type="ChEBI" id="CHEBI:15378"/>
        <dbReference type="ChEBI" id="CHEBI:30616"/>
        <dbReference type="ChEBI" id="CHEBI:33019"/>
        <dbReference type="ChEBI" id="CHEBI:57692"/>
        <dbReference type="ChEBI" id="CHEBI:58210"/>
        <dbReference type="EC" id="2.7.7.2"/>
    </reaction>
</comment>
<name>A0ABT5W6A1_9BACL</name>
<comment type="similarity">
    <text evidence="11">Belongs to the ribF family.</text>
</comment>
<dbReference type="Gene3D" id="3.40.50.620">
    <property type="entry name" value="HUPs"/>
    <property type="match status" value="1"/>
</dbReference>
<evidence type="ECO:0000256" key="1">
    <source>
        <dbReference type="ARBA" id="ARBA00004726"/>
    </source>
</evidence>
<evidence type="ECO:0000313" key="14">
    <source>
        <dbReference type="Proteomes" id="UP001213979"/>
    </source>
</evidence>
<keyword evidence="11" id="KW-0418">Kinase</keyword>
<evidence type="ECO:0000256" key="4">
    <source>
        <dbReference type="ARBA" id="ARBA00022643"/>
    </source>
</evidence>
<evidence type="ECO:0000259" key="12">
    <source>
        <dbReference type="Pfam" id="PF06574"/>
    </source>
</evidence>
<proteinExistence type="inferred from homology"/>
<keyword evidence="5 11" id="KW-0808">Transferase</keyword>
<feature type="domain" description="FAD synthetase" evidence="12">
    <location>
        <begin position="17"/>
        <end position="170"/>
    </location>
</feature>
<keyword evidence="7 11" id="KW-0547">Nucleotide-binding</keyword>
<dbReference type="EMBL" id="JAQOTG010000014">
    <property type="protein sequence ID" value="MDE8564861.1"/>
    <property type="molecule type" value="Genomic_DNA"/>
</dbReference>
<dbReference type="RefSeq" id="WP_159719501.1">
    <property type="nucleotide sequence ID" value="NZ_JACIDF010000010.1"/>
</dbReference>
<evidence type="ECO:0000256" key="10">
    <source>
        <dbReference type="ARBA" id="ARBA00049494"/>
    </source>
</evidence>
<keyword evidence="14" id="KW-1185">Reference proteome</keyword>
<dbReference type="InterPro" id="IPR023468">
    <property type="entry name" value="Riboflavin_kinase"/>
</dbReference>
<evidence type="ECO:0000313" key="13">
    <source>
        <dbReference type="EMBL" id="MDE8564861.1"/>
    </source>
</evidence>
<keyword evidence="8 11" id="KW-0274">FAD</keyword>
<comment type="catalytic activity">
    <reaction evidence="11">
        <text>riboflavin + ATP = FMN + ADP + H(+)</text>
        <dbReference type="Rhea" id="RHEA:14357"/>
        <dbReference type="ChEBI" id="CHEBI:15378"/>
        <dbReference type="ChEBI" id="CHEBI:30616"/>
        <dbReference type="ChEBI" id="CHEBI:57986"/>
        <dbReference type="ChEBI" id="CHEBI:58210"/>
        <dbReference type="ChEBI" id="CHEBI:456216"/>
        <dbReference type="EC" id="2.7.1.26"/>
    </reaction>
</comment>
<keyword evidence="6 11" id="KW-0548">Nucleotidyltransferase</keyword>
<dbReference type="SUPFAM" id="SSF52374">
    <property type="entry name" value="Nucleotidylyl transferase"/>
    <property type="match status" value="1"/>
</dbReference>
<gene>
    <name evidence="13" type="ORF">PNH38_13405</name>
</gene>
<evidence type="ECO:0000256" key="6">
    <source>
        <dbReference type="ARBA" id="ARBA00022695"/>
    </source>
</evidence>
<evidence type="ECO:0000256" key="5">
    <source>
        <dbReference type="ARBA" id="ARBA00022679"/>
    </source>
</evidence>
<comment type="caution">
    <text evidence="13">The sequence shown here is derived from an EMBL/GenBank/DDBJ whole genome shotgun (WGS) entry which is preliminary data.</text>
</comment>